<protein>
    <submittedName>
        <fullName evidence="1">Uncharacterized protein</fullName>
    </submittedName>
</protein>
<dbReference type="EMBL" id="JABFAA010092113">
    <property type="protein sequence ID" value="MBA0700732.1"/>
    <property type="molecule type" value="Genomic_DNA"/>
</dbReference>
<proteinExistence type="predicted"/>
<organism evidence="1 2">
    <name type="scientific">Gossypium aridum</name>
    <name type="common">American cotton</name>
    <name type="synonym">Erioxylum aridum</name>
    <dbReference type="NCBI Taxonomy" id="34290"/>
    <lineage>
        <taxon>Eukaryota</taxon>
        <taxon>Viridiplantae</taxon>
        <taxon>Streptophyta</taxon>
        <taxon>Embryophyta</taxon>
        <taxon>Tracheophyta</taxon>
        <taxon>Spermatophyta</taxon>
        <taxon>Magnoliopsida</taxon>
        <taxon>eudicotyledons</taxon>
        <taxon>Gunneridae</taxon>
        <taxon>Pentapetalae</taxon>
        <taxon>rosids</taxon>
        <taxon>malvids</taxon>
        <taxon>Malvales</taxon>
        <taxon>Malvaceae</taxon>
        <taxon>Malvoideae</taxon>
        <taxon>Gossypium</taxon>
    </lineage>
</organism>
<evidence type="ECO:0000313" key="1">
    <source>
        <dbReference type="EMBL" id="MBA0700732.1"/>
    </source>
</evidence>
<dbReference type="Proteomes" id="UP000593577">
    <property type="component" value="Unassembled WGS sequence"/>
</dbReference>
<reference evidence="1 2" key="1">
    <citation type="journal article" date="2019" name="Genome Biol. Evol.">
        <title>Insights into the evolution of the New World diploid cottons (Gossypium, subgenus Houzingenia) based on genome sequencing.</title>
        <authorList>
            <person name="Grover C.E."/>
            <person name="Arick M.A. 2nd"/>
            <person name="Thrash A."/>
            <person name="Conover J.L."/>
            <person name="Sanders W.S."/>
            <person name="Peterson D.G."/>
            <person name="Frelichowski J.E."/>
            <person name="Scheffler J.A."/>
            <person name="Scheffler B.E."/>
            <person name="Wendel J.F."/>
        </authorList>
    </citation>
    <scope>NUCLEOTIDE SEQUENCE [LARGE SCALE GENOMIC DNA]</scope>
    <source>
        <strain evidence="1">185</strain>
        <tissue evidence="1">Leaf</tissue>
    </source>
</reference>
<sequence>MENRFIDKVKDNVVVRIWSEKTQQEKSDNLTKRYMLELWDFTCISVTQNSF</sequence>
<keyword evidence="2" id="KW-1185">Reference proteome</keyword>
<comment type="caution">
    <text evidence="1">The sequence shown here is derived from an EMBL/GenBank/DDBJ whole genome shotgun (WGS) entry which is preliminary data.</text>
</comment>
<accession>A0A7J8YMX8</accession>
<evidence type="ECO:0000313" key="2">
    <source>
        <dbReference type="Proteomes" id="UP000593577"/>
    </source>
</evidence>
<name>A0A7J8YMX8_GOSAI</name>
<dbReference type="AlphaFoldDB" id="A0A7J8YMX8"/>
<gene>
    <name evidence="1" type="ORF">Goari_022852</name>
</gene>